<comment type="caution">
    <text evidence="1">The sequence shown here is derived from an EMBL/GenBank/DDBJ whole genome shotgun (WGS) entry which is preliminary data.</text>
</comment>
<reference evidence="2" key="1">
    <citation type="journal article" date="2019" name="Int. J. Syst. Evol. Microbiol.">
        <title>The Global Catalogue of Microorganisms (GCM) 10K type strain sequencing project: providing services to taxonomists for standard genome sequencing and annotation.</title>
        <authorList>
            <consortium name="The Broad Institute Genomics Platform"/>
            <consortium name="The Broad Institute Genome Sequencing Center for Infectious Disease"/>
            <person name="Wu L."/>
            <person name="Ma J."/>
        </authorList>
    </citation>
    <scope>NUCLEOTIDE SEQUENCE [LARGE SCALE GENOMIC DNA]</scope>
    <source>
        <strain evidence="2">JCM 12125</strain>
    </source>
</reference>
<gene>
    <name evidence="1" type="ORF">ACFPIE_03135</name>
</gene>
<name>A0ABW0FNG9_9CAUL</name>
<evidence type="ECO:0000313" key="2">
    <source>
        <dbReference type="Proteomes" id="UP001596152"/>
    </source>
</evidence>
<sequence>MALLDADDRAAIEAQVDAFIGECAAADADALQQAAVAFEQRGASLDPEIKIVAQFMAAALRQRARSLRPEH</sequence>
<proteinExistence type="predicted"/>
<accession>A0ABW0FNG9</accession>
<dbReference type="Proteomes" id="UP001596152">
    <property type="component" value="Unassembled WGS sequence"/>
</dbReference>
<dbReference type="RefSeq" id="WP_374039580.1">
    <property type="nucleotide sequence ID" value="NZ_CP169083.1"/>
</dbReference>
<dbReference type="EMBL" id="JBHSLF010000006">
    <property type="protein sequence ID" value="MFC5342892.1"/>
    <property type="molecule type" value="Genomic_DNA"/>
</dbReference>
<protein>
    <submittedName>
        <fullName evidence="1">Uncharacterized protein</fullName>
    </submittedName>
</protein>
<organism evidence="1 2">
    <name type="scientific">Brevundimonas staleyi</name>
    <dbReference type="NCBI Taxonomy" id="74326"/>
    <lineage>
        <taxon>Bacteria</taxon>
        <taxon>Pseudomonadati</taxon>
        <taxon>Pseudomonadota</taxon>
        <taxon>Alphaproteobacteria</taxon>
        <taxon>Caulobacterales</taxon>
        <taxon>Caulobacteraceae</taxon>
        <taxon>Brevundimonas</taxon>
    </lineage>
</organism>
<keyword evidence="2" id="KW-1185">Reference proteome</keyword>
<evidence type="ECO:0000313" key="1">
    <source>
        <dbReference type="EMBL" id="MFC5342892.1"/>
    </source>
</evidence>